<protein>
    <submittedName>
        <fullName evidence="1">Uncharacterized protein</fullName>
    </submittedName>
</protein>
<evidence type="ECO:0000313" key="2">
    <source>
        <dbReference type="Proteomes" id="UP000076078"/>
    </source>
</evidence>
<dbReference type="SUPFAM" id="SSF52047">
    <property type="entry name" value="RNI-like"/>
    <property type="match status" value="1"/>
</dbReference>
<name>A0A152AA18_TIELA</name>
<keyword evidence="2" id="KW-1185">Reference proteome</keyword>
<gene>
    <name evidence="1" type="ORF">DLAC_00560</name>
</gene>
<evidence type="ECO:0000313" key="1">
    <source>
        <dbReference type="EMBL" id="KYR03068.1"/>
    </source>
</evidence>
<comment type="caution">
    <text evidence="1">The sequence shown here is derived from an EMBL/GenBank/DDBJ whole genome shotgun (WGS) entry which is preliminary data.</text>
</comment>
<dbReference type="EMBL" id="LODT01000001">
    <property type="protein sequence ID" value="KYR03068.1"/>
    <property type="molecule type" value="Genomic_DNA"/>
</dbReference>
<dbReference type="InParanoid" id="A0A152AA18"/>
<dbReference type="Gene3D" id="3.80.10.10">
    <property type="entry name" value="Ribonuclease Inhibitor"/>
    <property type="match status" value="2"/>
</dbReference>
<proteinExistence type="predicted"/>
<dbReference type="Proteomes" id="UP000076078">
    <property type="component" value="Unassembled WGS sequence"/>
</dbReference>
<sequence>MNTLPNILLKQIFGYLFEINFSYKYKLSLGTINRFLFEMVSQRIDSFKIDKILTVEKAQEILVHLNSPFCMLKTIRKLKLAPNVKPLSFDEELKALALLPLSNVTDLDSIILFSGDNPIQRFLPKLCHLSVSGQNISMHIVNTTKIAIKSLVFDCVEINEDSLVELLVFIEPTIESLQITPRRSTETPQRLQSLIYTYAKNRLTHLHTCYSWFKDFRALVTQMDSLTSLNLLGYCGKIYPSEKLFEFLRNNNTLTELRTIILVDSTFIELQAVLNQKPNITSFHTHATRNLNFQFKPFQFIKKLHMVAHYQVITKTLEVSCETGITELNLSGSTFLGEDLCNFIFTCNTLEYLTIPFKNDINLGIDIGLSQSLKHLVLEVDLDDDSIKLLKSFCKHFSESKSLETVSIKVLNNFIIHQFDLKGYRLSIGLVNKKLFEMVSQKADSLKICHPTFIDKDYVIEILNHLKNPYCPIKTIRKLHLRPHHSDLPNDVIYKLLSMLPLENVLELDMNCIFSPDYPLDKLFPNLDKLNLITINKESITWMSKIDLKYPVKKLSITCLYVKEDTFIPLLKAVEDTIESLEIVSISRRSPDFRNLKEMLNTYATNRISSLSIIPWTLDILYNQNLSLTRLNLGRGQHQGCYYFATNEFVQFMEQNNSITTLVVMATDDIFTKLQKVLSQKENLTDLNLSFIDILSTQHCPFYTMNNVIRLSLFGPIPMITSFCQSNTNPIELTIVNRYSNIKPITIFELESLSNYILTNNTVRVFETTLQYPLNVKEGSFDTFAKTLSKSSSITEIVVYLNIEAHINKKLVTYFFKKLSQVPNLERIVIKAMNEEDRFRHKKILLQIQPPYPFKLECTLNYFTFYYERLPEKSPQSLLTKFKNLIKYILALGLTNKYIFEIVSQKCNSLRITEDEFPMPYATIYLKHLNSRYCAIKNIKRLEYHPLQCPLTSSIVEEFSILPVNNVTHLEITNHFRDYSTSLVFHNVKHLLIRGNLNRDLIRDFKCYTIHTLIIQCENIQQQMIYAVLKGVESTIENLSITPLSKRRLDMETGEFSLHNLMRTYATNRLIHLHVCYTWFWDIQVLYNQTSLRSLNLLGDAKGIPYYPKKDFMDFLKSNNTLTSLKIEITFEGHYHQLEEIICEKENLTDLHLRYIPYDLEVFRPDPKQLHQITRLYLQGPVVMLDHFYKNNIYNSKIEHLSLRYDLVYPSNIFRSQLAQEYLQFNNSVKVLDIIIHLDPKTDKQYIRTLGKLISANTSINQLLVTLDISNEAKLNSIELAKLFFSLVSQSMSLQVIVITEKHYVRYSYKTQKSMGPPLPFKLVKSDTHSFTYDRYGCNLESPIIARSTNIFQQKNMSSQEISILPNIVIKEIIKYVVNSQYSSYKYILSLGLVSKSVFGMLSTLIDSIKLPSGFKSDLANEINSHLNDSYCLMKTFRKIQICPNIKQSEFYQSLKSLPINLVEELESLNYFSEDFTLNENFSNLQILRISGPIETIFSKDCTSFSIHTLILDNVNINQKELEILLSIVEETIENLHIMGINNIAYTMDDYEIPIMKTYAKNKLKNLHACSSWFRDIQVLYNQNESLTTLILLGFASPYYPKEDFMQFLETNHNLTSLNLQVNTVETLKRLLEIVNTKPNLTELFLGYAISNYLLNTVQDAIYFPTLYHVQQLSLKCPLSILGQFFLNNQNAPLSRLHVSVNSSDGNFLHLPSFYNFLTENKTLVTLDISISFHIPGIDKQVLGQVAHAIGTHPHINHLIIFFVMQSQVHVNLAKYFTQQLSMCDNIEGIKIINYYLPDIYTFKDSLLTSPPLPFKMSKKKYASLYYDRNGNIDPNYTPKPTFMSMLKTFFFGK</sequence>
<dbReference type="InterPro" id="IPR032675">
    <property type="entry name" value="LRR_dom_sf"/>
</dbReference>
<accession>A0A152AA18</accession>
<organism evidence="1 2">
    <name type="scientific">Tieghemostelium lacteum</name>
    <name type="common">Slime mold</name>
    <name type="synonym">Dictyostelium lacteum</name>
    <dbReference type="NCBI Taxonomy" id="361077"/>
    <lineage>
        <taxon>Eukaryota</taxon>
        <taxon>Amoebozoa</taxon>
        <taxon>Evosea</taxon>
        <taxon>Eumycetozoa</taxon>
        <taxon>Dictyostelia</taxon>
        <taxon>Dictyosteliales</taxon>
        <taxon>Raperosteliaceae</taxon>
        <taxon>Tieghemostelium</taxon>
    </lineage>
</organism>
<reference evidence="1 2" key="1">
    <citation type="submission" date="2015-12" db="EMBL/GenBank/DDBJ databases">
        <title>Dictyostelia acquired genes for synthesis and detection of signals that induce cell-type specialization by lateral gene transfer from prokaryotes.</title>
        <authorList>
            <person name="Gloeckner G."/>
            <person name="Schaap P."/>
        </authorList>
    </citation>
    <scope>NUCLEOTIDE SEQUENCE [LARGE SCALE GENOMIC DNA]</scope>
    <source>
        <strain evidence="1 2">TK</strain>
    </source>
</reference>